<reference evidence="2" key="1">
    <citation type="submission" date="2016-10" db="EMBL/GenBank/DDBJ databases">
        <title>Pseudomonas frederiksbergensis ERGS4:02 complete genome.</title>
        <authorList>
            <person name="Kumar R."/>
            <person name="Acharya V."/>
            <person name="Singh D."/>
        </authorList>
    </citation>
    <scope>NUCLEOTIDE SEQUENCE [LARGE SCALE GENOMIC DNA]</scope>
    <source>
        <strain evidence="2">ERGS4:02</strain>
    </source>
</reference>
<protein>
    <submittedName>
        <fullName evidence="1">Uncharacterized protein</fullName>
    </submittedName>
</protein>
<dbReference type="Proteomes" id="UP000182567">
    <property type="component" value="Chromosome"/>
</dbReference>
<gene>
    <name evidence="1" type="ORF">BLL42_02295</name>
</gene>
<dbReference type="AlphaFoldDB" id="A0A1J0EFB0"/>
<name>A0A1J0EFB0_9PSED</name>
<dbReference type="EMBL" id="CP017886">
    <property type="protein sequence ID" value="APC14619.1"/>
    <property type="molecule type" value="Genomic_DNA"/>
</dbReference>
<organism evidence="1 2">
    <name type="scientific">Pseudomonas frederiksbergensis</name>
    <dbReference type="NCBI Taxonomy" id="104087"/>
    <lineage>
        <taxon>Bacteria</taxon>
        <taxon>Pseudomonadati</taxon>
        <taxon>Pseudomonadota</taxon>
        <taxon>Gammaproteobacteria</taxon>
        <taxon>Pseudomonadales</taxon>
        <taxon>Pseudomonadaceae</taxon>
        <taxon>Pseudomonas</taxon>
    </lineage>
</organism>
<dbReference type="RefSeq" id="WP_071550620.1">
    <property type="nucleotide sequence ID" value="NZ_CP017886.1"/>
</dbReference>
<dbReference type="OrthoDB" id="6638552at2"/>
<sequence length="84" mass="9393">MFAADPALVWSDGRLRLKFDTLQLYKDRTPNVTVPHELGGAGPNFEPFTKAYPEYRIGGSSQLIPKSGDPTYIKVDEINILPEK</sequence>
<evidence type="ECO:0000313" key="2">
    <source>
        <dbReference type="Proteomes" id="UP000182567"/>
    </source>
</evidence>
<evidence type="ECO:0000313" key="1">
    <source>
        <dbReference type="EMBL" id="APC14619.1"/>
    </source>
</evidence>
<accession>A0A1J0EFB0</accession>
<proteinExistence type="predicted"/>
<dbReference type="GeneID" id="46907031"/>